<sequence>MFIKFALLSLILSLFASDANCATTKKRPFYNIGHMVNNMSEINIFLDRGCNALEMDLRFNMKGETIAFAHYNPCDCGRECDGISEVDEYLQYTRKITTPGTVGYRKSYALMLIDLKSTDIPLQYMYVAGKLLVDVLYRNLFDSGKSTSKLQVLLSLELTKQKDFIKGFIEEMQSKGLESTMGKFIGWQISVNEKISVIHDMWEEIKNVTKIWYSHGITNCIVQALNFDRGERMIKMRDECNVEQDPYCPKKVYFWSVDSKKQLRRLLRTNVDGFITNRAKRLTKILAEEEFKAKFRLATVDDDAFAIFK</sequence>
<comment type="catalytic activity">
    <reaction evidence="1">
        <text>an N-(acyl)-sphingosylphosphoethanolamine = an N-(acyl)-sphingosyl-1,3-cyclic phosphate + ethanolamine</text>
        <dbReference type="Rhea" id="RHEA:60648"/>
        <dbReference type="ChEBI" id="CHEBI:57603"/>
        <dbReference type="ChEBI" id="CHEBI:143891"/>
        <dbReference type="ChEBI" id="CHEBI:143892"/>
    </reaction>
</comment>
<dbReference type="EMBL" id="NCKV01009549">
    <property type="protein sequence ID" value="RWS22188.1"/>
    <property type="molecule type" value="Genomic_DNA"/>
</dbReference>
<keyword evidence="2" id="KW-0479">Metal-binding</keyword>
<dbReference type="SUPFAM" id="SSF51695">
    <property type="entry name" value="PLC-like phosphodiesterases"/>
    <property type="match status" value="1"/>
</dbReference>
<name>A0A443S3R5_9ACAR</name>
<evidence type="ECO:0000313" key="7">
    <source>
        <dbReference type="EMBL" id="RWS22188.1"/>
    </source>
</evidence>
<evidence type="ECO:0000256" key="4">
    <source>
        <dbReference type="ARBA" id="ARBA00023157"/>
    </source>
</evidence>
<comment type="caution">
    <text evidence="7">The sequence shown here is derived from an EMBL/GenBank/DDBJ whole genome shotgun (WGS) entry which is preliminary data.</text>
</comment>
<dbReference type="Gene3D" id="3.20.20.190">
    <property type="entry name" value="Phosphatidylinositol (PI) phosphodiesterase"/>
    <property type="match status" value="1"/>
</dbReference>
<feature type="signal peptide" evidence="6">
    <location>
        <begin position="1"/>
        <end position="21"/>
    </location>
</feature>
<evidence type="ECO:0000256" key="5">
    <source>
        <dbReference type="ARBA" id="ARBA00023239"/>
    </source>
</evidence>
<dbReference type="GO" id="GO:0006629">
    <property type="term" value="P:lipid metabolic process"/>
    <property type="evidence" value="ECO:0007669"/>
    <property type="project" value="InterPro"/>
</dbReference>
<protein>
    <submittedName>
        <fullName evidence="7">Sphingomyelinase D-like protein</fullName>
    </submittedName>
</protein>
<reference evidence="7 8" key="1">
    <citation type="journal article" date="2018" name="Gigascience">
        <title>Genomes of trombidid mites reveal novel predicted allergens and laterally-transferred genes associated with secondary metabolism.</title>
        <authorList>
            <person name="Dong X."/>
            <person name="Chaisiri K."/>
            <person name="Xia D."/>
            <person name="Armstrong S.D."/>
            <person name="Fang Y."/>
            <person name="Donnelly M.J."/>
            <person name="Kadowaki T."/>
            <person name="McGarry J.W."/>
            <person name="Darby A.C."/>
            <person name="Makepeace B.L."/>
        </authorList>
    </citation>
    <scope>NUCLEOTIDE SEQUENCE [LARGE SCALE GENOMIC DNA]</scope>
    <source>
        <strain evidence="7">UoL-UT</strain>
    </source>
</reference>
<keyword evidence="4" id="KW-1015">Disulfide bond</keyword>
<dbReference type="GO" id="GO:0008081">
    <property type="term" value="F:phosphoric diester hydrolase activity"/>
    <property type="evidence" value="ECO:0007669"/>
    <property type="project" value="InterPro"/>
</dbReference>
<dbReference type="OrthoDB" id="1058301at2759"/>
<keyword evidence="5" id="KW-0456">Lyase</keyword>
<gene>
    <name evidence="7" type="ORF">B4U80_07253</name>
</gene>
<evidence type="ECO:0000256" key="3">
    <source>
        <dbReference type="ARBA" id="ARBA00022842"/>
    </source>
</evidence>
<keyword evidence="3" id="KW-0460">Magnesium</keyword>
<dbReference type="GO" id="GO:0046872">
    <property type="term" value="F:metal ion binding"/>
    <property type="evidence" value="ECO:0007669"/>
    <property type="project" value="UniProtKB-KW"/>
</dbReference>
<organism evidence="7 8">
    <name type="scientific">Leptotrombidium deliense</name>
    <dbReference type="NCBI Taxonomy" id="299467"/>
    <lineage>
        <taxon>Eukaryota</taxon>
        <taxon>Metazoa</taxon>
        <taxon>Ecdysozoa</taxon>
        <taxon>Arthropoda</taxon>
        <taxon>Chelicerata</taxon>
        <taxon>Arachnida</taxon>
        <taxon>Acari</taxon>
        <taxon>Acariformes</taxon>
        <taxon>Trombidiformes</taxon>
        <taxon>Prostigmata</taxon>
        <taxon>Anystina</taxon>
        <taxon>Parasitengona</taxon>
        <taxon>Trombiculoidea</taxon>
        <taxon>Trombiculidae</taxon>
        <taxon>Leptotrombidium</taxon>
    </lineage>
</organism>
<dbReference type="VEuPathDB" id="VectorBase:LDEU009852"/>
<feature type="chain" id="PRO_5019232699" evidence="6">
    <location>
        <begin position="22"/>
        <end position="309"/>
    </location>
</feature>
<evidence type="ECO:0000256" key="6">
    <source>
        <dbReference type="SAM" id="SignalP"/>
    </source>
</evidence>
<evidence type="ECO:0000256" key="2">
    <source>
        <dbReference type="ARBA" id="ARBA00022723"/>
    </source>
</evidence>
<keyword evidence="8" id="KW-1185">Reference proteome</keyword>
<accession>A0A443S3R5</accession>
<proteinExistence type="predicted"/>
<evidence type="ECO:0000256" key="1">
    <source>
        <dbReference type="ARBA" id="ARBA00000110"/>
    </source>
</evidence>
<keyword evidence="6" id="KW-0732">Signal</keyword>
<dbReference type="GO" id="GO:0016829">
    <property type="term" value="F:lyase activity"/>
    <property type="evidence" value="ECO:0007669"/>
    <property type="project" value="UniProtKB-KW"/>
</dbReference>
<dbReference type="Proteomes" id="UP000288716">
    <property type="component" value="Unassembled WGS sequence"/>
</dbReference>
<dbReference type="AlphaFoldDB" id="A0A443S3R5"/>
<dbReference type="InterPro" id="IPR017946">
    <property type="entry name" value="PLC-like_Pdiesterase_TIM-brl"/>
</dbReference>
<evidence type="ECO:0000313" key="8">
    <source>
        <dbReference type="Proteomes" id="UP000288716"/>
    </source>
</evidence>